<dbReference type="InterPro" id="IPR022535">
    <property type="entry name" value="Golgi_pH-regulator_cons_dom"/>
</dbReference>
<dbReference type="Pfam" id="PF12430">
    <property type="entry name" value="ABA_GPCR"/>
    <property type="match status" value="1"/>
</dbReference>
<evidence type="ECO:0000256" key="3">
    <source>
        <dbReference type="ARBA" id="ARBA00004987"/>
    </source>
</evidence>
<dbReference type="Gene3D" id="3.40.50.1700">
    <property type="entry name" value="Glycoside hydrolase family 3 C-terminal domain"/>
    <property type="match status" value="1"/>
</dbReference>
<feature type="transmembrane region" description="Helical" evidence="17">
    <location>
        <begin position="1489"/>
        <end position="1511"/>
    </location>
</feature>
<feature type="region of interest" description="Disordered" evidence="16">
    <location>
        <begin position="1094"/>
        <end position="1113"/>
    </location>
</feature>
<evidence type="ECO:0000256" key="5">
    <source>
        <dbReference type="ARBA" id="ARBA00022525"/>
    </source>
</evidence>
<dbReference type="PROSITE" id="PS50005">
    <property type="entry name" value="TPR"/>
    <property type="match status" value="1"/>
</dbReference>
<dbReference type="InterPro" id="IPR001764">
    <property type="entry name" value="Glyco_hydro_3_N"/>
</dbReference>
<sequence length="2364" mass="255933">MPETLAPAQLVFSSPDAQSPEDLFQLSLSLLDELTSHAPPPPPTPYSPHLVSTTSPLDDLEARLEGTVTGSVFRAVRSRVGALYGGKRKPAGGRDYSVRGAVQALRGAVESFAVDKVARAGKSKGPRGASPDGKGWKERLAGAKLKEAVVLEAQEVEEGLREVVELAREAADKGSVEALEFLGDLHLTGHLSLAANATEALALYTRASELHGSPEAQYKLGFLYGSNFGGATGDLEGRGQQGSALLHYTFSALAGHVPASMTVGYRHWAGIGTKQSCKDALPWYKAAADAAVKAFNAGPPGGRHLPPPKIRLSDLNGGVYGPGASSARSSLITGGSNAQTQQEWDDLVEYHLFHAERGDAIFMYRLGKLYYQGFGAGGLGGVRYQPRGRLAVALPAGGIPHDELWDGGRDFRRAHKWFLRLARKLWPADGREATWNPAWGPVGKGVRAGDAPRVGFYDAARDKRLEKVDDHTAMLAGLGAGSLGKMYLRGEGVAANYAKAFLWFQRGSKQGDRESNNGLGIMYRDGLGVERDLKKALQLFHAAAQLDLAEAQVNLGKYHFGAGDYALATTYFEAAIRVDGTRWPDVFQAYYYLAELSARSATAAESCPVAVSFYKRVAERGDWDHEVWWEAERARERGDRRTALLGYLIMAERGYEAAQNNVASILDRDTQRYRLPLLDPVAPKTSPATKQLDRLALTYWTRSAAQDNVDALVKAGDYYYKGLGTEDGVPQMEKAASCYQSAATSRFSAMSMWNLGWMHETGQGVPKDFHLAKRHYDLAYDTSLDAGFPTTLSLIGLYARALYHAVFVGGDDELNALSLFGRDPDPDAVAGGGEQYGSLWSFGRMWRDIQRNWGYDPGPEPEAVPLHQEHEGQEHAVGEAGRAFERLGGGGGAEGGQQDMRAAQRAFEEAERFDDWREYHDGRGGLGRRHDGGDEDDEYWGDEDGDFGGTVAIVMLCMILAKVAEIRLLRLIAFADEDDRLSAYSPTSLMDAAEGAGAATGAQASPVLVETLLLSCVRLAYFVACRHFVNISLFSNLRDVIREDGLATDLDTLDGDALELDDAEQGTFGSSGGVSGVGGAASLRAREDGLGAAMARDTGRKSPTGEPSRRGSLLPGLGGATVAGRAYTKLSTALFCLSFSESAMLFTLLLFGEVVSERARDYNWSLSLLALLSLIVFVIPLGLCLLLTHRSRSNFTRTVLLTLVPFAVYLFLFYRFGSLIAEKLVVEGSHTLGLVNDLLSRICVPGVVLIASLSGGGAVNTAWEAYEWRSVSASEAVTESQVSQAERALARARADLQQRYRSLTLAQGSAAREADAAASQSLLSRWTSSSPAATHLKSLELEVAAMEKMERQMTQDVARLKKRKTMREMGRTLKGRIWLMVGWLFSLYCVWRVFVSGINLIFGYSRRSHQSAVAPADGEGGAPANGQGTDLLTSLLTRLAVVLNVELDVATWSRMIGLLLIGGILVANMRNVLSSVSRIFKATSMGMSASFMLLFLAQLMAVYLLTSLISLPSSPSASTTHLLDTLPDFNVFSRLFDSVFLLAAGALFFSRFVGRKFRDDAGLASHAIAFALATFAFAAPAPAVPAAAAPQLVQRENDGSTEYSFRKVALDADGFTNERWTAAYERAKEVVAGMSFEQKMNFTTLGRSAGLCSARTYPIEQADGADIEFCFADGPTGANTAYSTQYPAEITTAATWNRELIYARAAAMGSEYEKLGVHVPLSIAVGPMGRHPLGGRNWEGFGAEPYLAGEAVRLTVQGMQDHGVIGLVKHFVGNEQEWLRVGAPQGGYFFNYLNQTVNSIIDPATLHELYVWPFTEAIRAGAGAIMCSYNLYNGKSACESDELLNQLLKDELNFHGFVLTDWGAGHTTTGVALNGTDWVAAGSANGNLFGDILAEYINNGTLPADIADDKIMRMLTPYFALEQPTLPETDLDRYVADDYTAKVARKVAEDSMTLLKNVRSTDDQRGLPLQDPKHIVLVGSAAAPAHNGWISNLHAITYFAPWGDYEGFNSDGYGSGGSPAPYAVDPLAGFVARGQKQEGRPTHVDYYARDDPLAGTVRTPFNNISYLDTKLGRAETAVVFVTAVAMEGFDREDLKLQHGGDELIDYVATRHNDTIVVVTAPGPVEMSAWSGHENVTSILFTYFTGQEGGHAMASVVFGDVNPSGKLPFTIAKDTADYDAGAIWHGNVTVNPPIPFDEGVFIDYKYFDQQGIEPLYEFGFGLSYSTFEVSDVAVTAESEKAYAPVRETKEKFFVNGEEASGLYDVVYKVSATVKNTGDVEGAEVAQLYLSFPDSVPKEMPVHSLRGFEKPHLAAGASQSVTFELRNKDLSYYDPEVGGWVRPSGDFKVAVGTSSRRIAGEATLIV</sequence>
<dbReference type="SMART" id="SM00671">
    <property type="entry name" value="SEL1"/>
    <property type="match status" value="9"/>
</dbReference>
<keyword evidence="5" id="KW-0964">Secreted</keyword>
<evidence type="ECO:0000256" key="4">
    <source>
        <dbReference type="ARBA" id="ARBA00005336"/>
    </source>
</evidence>
<dbReference type="GO" id="GO:0016020">
    <property type="term" value="C:membrane"/>
    <property type="evidence" value="ECO:0007669"/>
    <property type="project" value="InterPro"/>
</dbReference>
<keyword evidence="20" id="KW-1185">Reference proteome</keyword>
<feature type="transmembrane region" description="Helical" evidence="17">
    <location>
        <begin position="947"/>
        <end position="964"/>
    </location>
</feature>
<dbReference type="InterPro" id="IPR050288">
    <property type="entry name" value="Cellulose_deg_GH3"/>
</dbReference>
<feature type="repeat" description="TPR" evidence="13">
    <location>
        <begin position="549"/>
        <end position="582"/>
    </location>
</feature>
<dbReference type="PRINTS" id="PR00133">
    <property type="entry name" value="GLHYDRLASE3"/>
</dbReference>
<dbReference type="EMBL" id="BQKY01000009">
    <property type="protein sequence ID" value="GJN91733.1"/>
    <property type="molecule type" value="Genomic_DNA"/>
</dbReference>
<keyword evidence="13" id="KW-0802">TPR repeat</keyword>
<evidence type="ECO:0000259" key="18">
    <source>
        <dbReference type="SMART" id="SM01217"/>
    </source>
</evidence>
<reference evidence="19 20" key="1">
    <citation type="submission" date="2021-12" db="EMBL/GenBank/DDBJ databases">
        <title>High titer production of polyol ester of fatty acids by Rhodotorula paludigena BS15 towards product separation-free biomass refinery.</title>
        <authorList>
            <person name="Mano J."/>
            <person name="Ono H."/>
            <person name="Tanaka T."/>
            <person name="Naito K."/>
            <person name="Sushida H."/>
            <person name="Ike M."/>
            <person name="Tokuyasu K."/>
            <person name="Kitaoka M."/>
        </authorList>
    </citation>
    <scope>NUCLEOTIDE SEQUENCE [LARGE SCALE GENOMIC DNA]</scope>
    <source>
        <strain evidence="19 20">BS15</strain>
    </source>
</reference>
<dbReference type="Gene3D" id="1.25.40.10">
    <property type="entry name" value="Tetratricopeptide repeat domain"/>
    <property type="match status" value="3"/>
</dbReference>
<dbReference type="PROSITE" id="PS00775">
    <property type="entry name" value="GLYCOSYL_HYDROL_F3"/>
    <property type="match status" value="1"/>
</dbReference>
<evidence type="ECO:0000256" key="12">
    <source>
        <dbReference type="ARBA" id="ARBA00024983"/>
    </source>
</evidence>
<keyword evidence="11 14" id="KW-0624">Polysaccharide degradation</keyword>
<accession>A0AAV5GSX1</accession>
<dbReference type="Pfam" id="PF08238">
    <property type="entry name" value="Sel1"/>
    <property type="match status" value="10"/>
</dbReference>
<evidence type="ECO:0000256" key="6">
    <source>
        <dbReference type="ARBA" id="ARBA00022729"/>
    </source>
</evidence>
<evidence type="ECO:0000256" key="1">
    <source>
        <dbReference type="ARBA" id="ARBA00000448"/>
    </source>
</evidence>
<comment type="similarity">
    <text evidence="4 14">Belongs to the glycosyl hydrolase 3 family.</text>
</comment>
<evidence type="ECO:0000256" key="13">
    <source>
        <dbReference type="PROSITE-ProRule" id="PRU00339"/>
    </source>
</evidence>
<evidence type="ECO:0000256" key="9">
    <source>
        <dbReference type="ARBA" id="ARBA00023277"/>
    </source>
</evidence>
<dbReference type="InterPro" id="IPR019800">
    <property type="entry name" value="Glyco_hydro_3_AS"/>
</dbReference>
<evidence type="ECO:0000256" key="10">
    <source>
        <dbReference type="ARBA" id="ARBA00023295"/>
    </source>
</evidence>
<feature type="region of interest" description="Disordered" evidence="16">
    <location>
        <begin position="34"/>
        <end position="53"/>
    </location>
</feature>
<dbReference type="SMART" id="SM01217">
    <property type="entry name" value="Fn3_like"/>
    <property type="match status" value="1"/>
</dbReference>
<dbReference type="EC" id="3.2.1.21" evidence="14"/>
<dbReference type="Pfam" id="PF00933">
    <property type="entry name" value="Glyco_hydro_3"/>
    <property type="match status" value="1"/>
</dbReference>
<comment type="caution">
    <text evidence="19">The sequence shown here is derived from an EMBL/GenBank/DDBJ whole genome shotgun (WGS) entry which is preliminary data.</text>
</comment>
<evidence type="ECO:0000256" key="16">
    <source>
        <dbReference type="SAM" id="MobiDB-lite"/>
    </source>
</evidence>
<comment type="function">
    <text evidence="12">Beta-glucosidases are one of a number of cellulolytic enzymes involved in the degradation of cellulosic biomass. Catalyzes the last step releasing glucose from the inhibitory cellobiose.</text>
</comment>
<feature type="transmembrane region" description="Helical" evidence="17">
    <location>
        <begin position="1561"/>
        <end position="1581"/>
    </location>
</feature>
<keyword evidence="17" id="KW-0812">Transmembrane</keyword>
<dbReference type="GO" id="GO:0009251">
    <property type="term" value="P:glucan catabolic process"/>
    <property type="evidence" value="ECO:0007669"/>
    <property type="project" value="TreeGrafter"/>
</dbReference>
<comment type="subcellular location">
    <subcellularLocation>
        <location evidence="2">Secreted</location>
    </subcellularLocation>
</comment>
<dbReference type="InterPro" id="IPR002772">
    <property type="entry name" value="Glyco_hydro_3_C"/>
</dbReference>
<dbReference type="SUPFAM" id="SSF51445">
    <property type="entry name" value="(Trans)glycosidases"/>
    <property type="match status" value="1"/>
</dbReference>
<dbReference type="Gene3D" id="2.60.40.10">
    <property type="entry name" value="Immunoglobulins"/>
    <property type="match status" value="1"/>
</dbReference>
<comment type="catalytic activity">
    <reaction evidence="1 14">
        <text>Hydrolysis of terminal, non-reducing beta-D-glucosyl residues with release of beta-D-glucose.</text>
        <dbReference type="EC" id="3.2.1.21"/>
    </reaction>
</comment>
<dbReference type="InterPro" id="IPR025969">
    <property type="entry name" value="ABA_GPCR_dom"/>
</dbReference>
<gene>
    <name evidence="19" type="ORF">Rhopal_004756-T1</name>
</gene>
<evidence type="ECO:0000256" key="14">
    <source>
        <dbReference type="RuleBase" id="RU361161"/>
    </source>
</evidence>
<feature type="transmembrane region" description="Helical" evidence="17">
    <location>
        <begin position="1531"/>
        <end position="1549"/>
    </location>
</feature>
<dbReference type="Pfam" id="PF12537">
    <property type="entry name" value="GPHR_N"/>
    <property type="match status" value="1"/>
</dbReference>
<dbReference type="InterPro" id="IPR017853">
    <property type="entry name" value="GH"/>
</dbReference>
<keyword evidence="10 14" id="KW-0326">Glycosidase</keyword>
<protein>
    <recommendedName>
        <fullName evidence="14">beta-glucosidase</fullName>
        <ecNumber evidence="14">3.2.1.21</ecNumber>
    </recommendedName>
</protein>
<dbReference type="Proteomes" id="UP001342314">
    <property type="component" value="Unassembled WGS sequence"/>
</dbReference>
<feature type="transmembrane region" description="Helical" evidence="17">
    <location>
        <begin position="1199"/>
        <end position="1218"/>
    </location>
</feature>
<dbReference type="InterPro" id="IPR036962">
    <property type="entry name" value="Glyco_hydro_3_N_sf"/>
</dbReference>
<comment type="pathway">
    <text evidence="3 14">Glycan metabolism; cellulose degradation.</text>
</comment>
<evidence type="ECO:0000256" key="15">
    <source>
        <dbReference type="SAM" id="Coils"/>
    </source>
</evidence>
<keyword evidence="17" id="KW-0472">Membrane</keyword>
<dbReference type="Gene3D" id="3.20.20.300">
    <property type="entry name" value="Glycoside hydrolase, family 3, N-terminal domain"/>
    <property type="match status" value="1"/>
</dbReference>
<keyword evidence="7 14" id="KW-0378">Hydrolase</keyword>
<feature type="transmembrane region" description="Helical" evidence="17">
    <location>
        <begin position="1377"/>
        <end position="1402"/>
    </location>
</feature>
<keyword evidence="15" id="KW-0175">Coiled coil</keyword>
<feature type="coiled-coil region" evidence="15">
    <location>
        <begin position="1336"/>
        <end position="1363"/>
    </location>
</feature>
<feature type="transmembrane region" description="Helical" evidence="17">
    <location>
        <begin position="1238"/>
        <end position="1259"/>
    </location>
</feature>
<feature type="transmembrane region" description="Helical" evidence="17">
    <location>
        <begin position="1449"/>
        <end position="1468"/>
    </location>
</feature>
<dbReference type="SUPFAM" id="SSF81901">
    <property type="entry name" value="HCP-like"/>
    <property type="match status" value="3"/>
</dbReference>
<dbReference type="InterPro" id="IPR013783">
    <property type="entry name" value="Ig-like_fold"/>
</dbReference>
<keyword evidence="8" id="KW-0325">Glycoprotein</keyword>
<dbReference type="GO" id="GO:0005576">
    <property type="term" value="C:extracellular region"/>
    <property type="evidence" value="ECO:0007669"/>
    <property type="project" value="UniProtKB-SubCell"/>
</dbReference>
<dbReference type="InterPro" id="IPR019734">
    <property type="entry name" value="TPR_rpt"/>
</dbReference>
<dbReference type="InterPro" id="IPR011990">
    <property type="entry name" value="TPR-like_helical_dom_sf"/>
</dbReference>
<evidence type="ECO:0000313" key="19">
    <source>
        <dbReference type="EMBL" id="GJN91733.1"/>
    </source>
</evidence>
<proteinExistence type="inferred from homology"/>
<feature type="transmembrane region" description="Helical" evidence="17">
    <location>
        <begin position="1133"/>
        <end position="1152"/>
    </location>
</feature>
<dbReference type="Pfam" id="PF14310">
    <property type="entry name" value="Fn3-like"/>
    <property type="match status" value="1"/>
</dbReference>
<evidence type="ECO:0000256" key="11">
    <source>
        <dbReference type="ARBA" id="ARBA00023326"/>
    </source>
</evidence>
<feature type="transmembrane region" description="Helical" evidence="17">
    <location>
        <begin position="1164"/>
        <end position="1187"/>
    </location>
</feature>
<evidence type="ECO:0000256" key="8">
    <source>
        <dbReference type="ARBA" id="ARBA00023180"/>
    </source>
</evidence>
<dbReference type="InterPro" id="IPR026891">
    <property type="entry name" value="Fn3-like"/>
</dbReference>
<organism evidence="19 20">
    <name type="scientific">Rhodotorula paludigena</name>
    <dbReference type="NCBI Taxonomy" id="86838"/>
    <lineage>
        <taxon>Eukaryota</taxon>
        <taxon>Fungi</taxon>
        <taxon>Dikarya</taxon>
        <taxon>Basidiomycota</taxon>
        <taxon>Pucciniomycotina</taxon>
        <taxon>Microbotryomycetes</taxon>
        <taxon>Sporidiobolales</taxon>
        <taxon>Sporidiobolaceae</taxon>
        <taxon>Rhodotorula</taxon>
    </lineage>
</organism>
<dbReference type="GO" id="GO:0008422">
    <property type="term" value="F:beta-glucosidase activity"/>
    <property type="evidence" value="ECO:0007669"/>
    <property type="project" value="UniProtKB-EC"/>
</dbReference>
<evidence type="ECO:0000256" key="17">
    <source>
        <dbReference type="SAM" id="Phobius"/>
    </source>
</evidence>
<dbReference type="InterPro" id="IPR006597">
    <property type="entry name" value="Sel1-like"/>
</dbReference>
<dbReference type="PANTHER" id="PTHR42715">
    <property type="entry name" value="BETA-GLUCOSIDASE"/>
    <property type="match status" value="1"/>
</dbReference>
<feature type="domain" description="Fibronectin type III-like" evidence="18">
    <location>
        <begin position="2282"/>
        <end position="2353"/>
    </location>
</feature>
<dbReference type="SUPFAM" id="SSF52279">
    <property type="entry name" value="Beta-D-glucan exohydrolase, C-terminal domain"/>
    <property type="match status" value="1"/>
</dbReference>
<dbReference type="Pfam" id="PF01915">
    <property type="entry name" value="Glyco_hydro_3_C"/>
    <property type="match status" value="1"/>
</dbReference>
<keyword evidence="17" id="KW-1133">Transmembrane helix</keyword>
<evidence type="ECO:0000256" key="2">
    <source>
        <dbReference type="ARBA" id="ARBA00004613"/>
    </source>
</evidence>
<name>A0AAV5GSX1_9BASI</name>
<keyword evidence="9 14" id="KW-0119">Carbohydrate metabolism</keyword>
<dbReference type="InterPro" id="IPR036881">
    <property type="entry name" value="Glyco_hydro_3_C_sf"/>
</dbReference>
<evidence type="ECO:0000256" key="7">
    <source>
        <dbReference type="ARBA" id="ARBA00022801"/>
    </source>
</evidence>
<dbReference type="FunFam" id="3.20.20.300:FF:000002">
    <property type="entry name" value="Probable beta-glucosidase"/>
    <property type="match status" value="1"/>
</dbReference>
<evidence type="ECO:0000313" key="20">
    <source>
        <dbReference type="Proteomes" id="UP001342314"/>
    </source>
</evidence>
<keyword evidence="6" id="KW-0732">Signal</keyword>
<dbReference type="PANTHER" id="PTHR42715:SF12">
    <property type="entry name" value="BETA-GLUCOSIDASE G-RELATED"/>
    <property type="match status" value="1"/>
</dbReference>